<sequence>MWNPPSSKAADPELRDSMLQRKRILPPLLYPLKMAADPGAFRRGKYHSVVLDSDSSLLQLVLTLLLDFTLWTAPQIGIQHLIPGS</sequence>
<accession>A0A151NYR8</accession>
<dbReference type="Proteomes" id="UP000050525">
    <property type="component" value="Unassembled WGS sequence"/>
</dbReference>
<organism evidence="1 2">
    <name type="scientific">Alligator mississippiensis</name>
    <name type="common">American alligator</name>
    <dbReference type="NCBI Taxonomy" id="8496"/>
    <lineage>
        <taxon>Eukaryota</taxon>
        <taxon>Metazoa</taxon>
        <taxon>Chordata</taxon>
        <taxon>Craniata</taxon>
        <taxon>Vertebrata</taxon>
        <taxon>Euteleostomi</taxon>
        <taxon>Archelosauria</taxon>
        <taxon>Archosauria</taxon>
        <taxon>Crocodylia</taxon>
        <taxon>Alligatoridae</taxon>
        <taxon>Alligatorinae</taxon>
        <taxon>Alligator</taxon>
    </lineage>
</organism>
<protein>
    <submittedName>
        <fullName evidence="1">Uncharacterized protein</fullName>
    </submittedName>
</protein>
<name>A0A151NYR8_ALLMI</name>
<proteinExistence type="predicted"/>
<dbReference type="AlphaFoldDB" id="A0A151NYR8"/>
<gene>
    <name evidence="1" type="ORF">Y1Q_0006347</name>
</gene>
<evidence type="ECO:0000313" key="1">
    <source>
        <dbReference type="EMBL" id="KYO41585.1"/>
    </source>
</evidence>
<reference evidence="1 2" key="1">
    <citation type="journal article" date="2012" name="Genome Biol.">
        <title>Sequencing three crocodilian genomes to illuminate the evolution of archosaurs and amniotes.</title>
        <authorList>
            <person name="St John J.A."/>
            <person name="Braun E.L."/>
            <person name="Isberg S.R."/>
            <person name="Miles L.G."/>
            <person name="Chong A.Y."/>
            <person name="Gongora J."/>
            <person name="Dalzell P."/>
            <person name="Moran C."/>
            <person name="Bed'hom B."/>
            <person name="Abzhanov A."/>
            <person name="Burgess S.C."/>
            <person name="Cooksey A.M."/>
            <person name="Castoe T.A."/>
            <person name="Crawford N.G."/>
            <person name="Densmore L.D."/>
            <person name="Drew J.C."/>
            <person name="Edwards S.V."/>
            <person name="Faircloth B.C."/>
            <person name="Fujita M.K."/>
            <person name="Greenwold M.J."/>
            <person name="Hoffmann F.G."/>
            <person name="Howard J.M."/>
            <person name="Iguchi T."/>
            <person name="Janes D.E."/>
            <person name="Khan S.Y."/>
            <person name="Kohno S."/>
            <person name="de Koning A.J."/>
            <person name="Lance S.L."/>
            <person name="McCarthy F.M."/>
            <person name="McCormack J.E."/>
            <person name="Merchant M.E."/>
            <person name="Peterson D.G."/>
            <person name="Pollock D.D."/>
            <person name="Pourmand N."/>
            <person name="Raney B.J."/>
            <person name="Roessler K.A."/>
            <person name="Sanford J.R."/>
            <person name="Sawyer R.H."/>
            <person name="Schmidt C.J."/>
            <person name="Triplett E.W."/>
            <person name="Tuberville T.D."/>
            <person name="Venegas-Anaya M."/>
            <person name="Howard J.T."/>
            <person name="Jarvis E.D."/>
            <person name="Guillette L.J.Jr."/>
            <person name="Glenn T.C."/>
            <person name="Green R.E."/>
            <person name="Ray D.A."/>
        </authorList>
    </citation>
    <scope>NUCLEOTIDE SEQUENCE [LARGE SCALE GENOMIC DNA]</scope>
    <source>
        <strain evidence="1">KSC_2009_1</strain>
    </source>
</reference>
<evidence type="ECO:0000313" key="2">
    <source>
        <dbReference type="Proteomes" id="UP000050525"/>
    </source>
</evidence>
<comment type="caution">
    <text evidence="1">The sequence shown here is derived from an EMBL/GenBank/DDBJ whole genome shotgun (WGS) entry which is preliminary data.</text>
</comment>
<dbReference type="EMBL" id="AKHW03001628">
    <property type="protein sequence ID" value="KYO41585.1"/>
    <property type="molecule type" value="Genomic_DNA"/>
</dbReference>
<keyword evidence="2" id="KW-1185">Reference proteome</keyword>